<dbReference type="InterPro" id="IPR014710">
    <property type="entry name" value="RmlC-like_jellyroll"/>
</dbReference>
<dbReference type="InterPro" id="IPR051610">
    <property type="entry name" value="GPI/OXD"/>
</dbReference>
<dbReference type="GO" id="GO:0046872">
    <property type="term" value="F:metal ion binding"/>
    <property type="evidence" value="ECO:0007669"/>
    <property type="project" value="UniProtKB-KW"/>
</dbReference>
<protein>
    <submittedName>
        <fullName evidence="3">Cupin domain-containing protein</fullName>
    </submittedName>
</protein>
<dbReference type="PANTHER" id="PTHR35848:SF9">
    <property type="entry name" value="SLL1358 PROTEIN"/>
    <property type="match status" value="1"/>
</dbReference>
<dbReference type="Gene3D" id="2.60.120.10">
    <property type="entry name" value="Jelly Rolls"/>
    <property type="match status" value="1"/>
</dbReference>
<evidence type="ECO:0000256" key="1">
    <source>
        <dbReference type="ARBA" id="ARBA00022723"/>
    </source>
</evidence>
<dbReference type="Pfam" id="PF07883">
    <property type="entry name" value="Cupin_2"/>
    <property type="match status" value="1"/>
</dbReference>
<reference evidence="3" key="1">
    <citation type="submission" date="2020-07" db="EMBL/GenBank/DDBJ databases">
        <authorList>
            <person name="Camacho E."/>
        </authorList>
    </citation>
    <scope>NUCLEOTIDE SEQUENCE</scope>
    <source>
        <strain evidence="3">MPO218</strain>
    </source>
</reference>
<proteinExistence type="predicted"/>
<keyword evidence="1" id="KW-0479">Metal-binding</keyword>
<sequence length="154" mass="17138">MPRIDIDAVPVSSGCSYPHPFKDICLGATWRKLGDAAGLGDFGVNLVRLPPGRWSSQRHWHSVEDEFVMMLEGEVVAVEDDGDHVLRAGDCIGWKAGMANGHCLQNRSDRDAVYLEIGSRRPLTDACHYPDIDMDARPGESFYRHLDGTPYPKE</sequence>
<dbReference type="EMBL" id="CP059319">
    <property type="protein sequence ID" value="QTH23478.1"/>
    <property type="molecule type" value="Genomic_DNA"/>
</dbReference>
<name>A0A975D629_9SPHN</name>
<dbReference type="AlphaFoldDB" id="A0A975D629"/>
<evidence type="ECO:0000313" key="3">
    <source>
        <dbReference type="EMBL" id="QTH23478.1"/>
    </source>
</evidence>
<dbReference type="InterPro" id="IPR011051">
    <property type="entry name" value="RmlC_Cupin_sf"/>
</dbReference>
<accession>A0A975D629</accession>
<gene>
    <name evidence="3" type="ORF">HRJ34_08260</name>
</gene>
<dbReference type="PANTHER" id="PTHR35848">
    <property type="entry name" value="OXALATE-BINDING PROTEIN"/>
    <property type="match status" value="1"/>
</dbReference>
<dbReference type="RefSeq" id="WP_208633830.1">
    <property type="nucleotide sequence ID" value="NZ_CP059319.1"/>
</dbReference>
<feature type="domain" description="Cupin type-2" evidence="2">
    <location>
        <begin position="46"/>
        <end position="117"/>
    </location>
</feature>
<organism evidence="3 4">
    <name type="scientific">Rhizorhabdus wittichii</name>
    <dbReference type="NCBI Taxonomy" id="160791"/>
    <lineage>
        <taxon>Bacteria</taxon>
        <taxon>Pseudomonadati</taxon>
        <taxon>Pseudomonadota</taxon>
        <taxon>Alphaproteobacteria</taxon>
        <taxon>Sphingomonadales</taxon>
        <taxon>Sphingomonadaceae</taxon>
        <taxon>Rhizorhabdus</taxon>
    </lineage>
</organism>
<dbReference type="SUPFAM" id="SSF51182">
    <property type="entry name" value="RmlC-like cupins"/>
    <property type="match status" value="1"/>
</dbReference>
<reference evidence="3" key="2">
    <citation type="submission" date="2021-04" db="EMBL/GenBank/DDBJ databases">
        <title>Isolation and genomic analysis of the ibuprofen-degrading bacterium Sphingomonas strain MPO218.</title>
        <authorList>
            <person name="Aulestia M."/>
            <person name="Flores A."/>
            <person name="Mangas E.L."/>
            <person name="Perez-Pulido A.J."/>
            <person name="Santero E."/>
            <person name="Camacho E.M."/>
        </authorList>
    </citation>
    <scope>NUCLEOTIDE SEQUENCE</scope>
    <source>
        <strain evidence="3">MPO218</strain>
    </source>
</reference>
<dbReference type="Proteomes" id="UP000664914">
    <property type="component" value="Chromosome"/>
</dbReference>
<dbReference type="CDD" id="cd02224">
    <property type="entry name" value="cupin_SPO2919-like"/>
    <property type="match status" value="1"/>
</dbReference>
<dbReference type="InterPro" id="IPR013096">
    <property type="entry name" value="Cupin_2"/>
</dbReference>
<evidence type="ECO:0000313" key="4">
    <source>
        <dbReference type="Proteomes" id="UP000664914"/>
    </source>
</evidence>
<evidence type="ECO:0000259" key="2">
    <source>
        <dbReference type="Pfam" id="PF07883"/>
    </source>
</evidence>